<evidence type="ECO:0000313" key="2">
    <source>
        <dbReference type="Proteomes" id="UP000051461"/>
    </source>
</evidence>
<dbReference type="Proteomes" id="UP000051461">
    <property type="component" value="Unassembled WGS sequence"/>
</dbReference>
<name>A0A0R1H7A5_9LACO</name>
<reference evidence="1 2" key="1">
    <citation type="journal article" date="2015" name="Genome Announc.">
        <title>Expanding the biotechnology potential of lactobacilli through comparative genomics of 213 strains and associated genera.</title>
        <authorList>
            <person name="Sun Z."/>
            <person name="Harris H.M."/>
            <person name="McCann A."/>
            <person name="Guo C."/>
            <person name="Argimon S."/>
            <person name="Zhang W."/>
            <person name="Yang X."/>
            <person name="Jeffery I.B."/>
            <person name="Cooney J.C."/>
            <person name="Kagawa T.F."/>
            <person name="Liu W."/>
            <person name="Song Y."/>
            <person name="Salvetti E."/>
            <person name="Wrobel A."/>
            <person name="Rasinkangas P."/>
            <person name="Parkhill J."/>
            <person name="Rea M.C."/>
            <person name="O'Sullivan O."/>
            <person name="Ritari J."/>
            <person name="Douillard F.P."/>
            <person name="Paul Ross R."/>
            <person name="Yang R."/>
            <person name="Briner A.E."/>
            <person name="Felis G.E."/>
            <person name="de Vos W.M."/>
            <person name="Barrangou R."/>
            <person name="Klaenhammer T.R."/>
            <person name="Caufield P.W."/>
            <person name="Cui Y."/>
            <person name="Zhang H."/>
            <person name="O'Toole P.W."/>
        </authorList>
    </citation>
    <scope>NUCLEOTIDE SEQUENCE [LARGE SCALE GENOMIC DNA]</scope>
    <source>
        <strain evidence="1 2">DSM 20003</strain>
    </source>
</reference>
<dbReference type="AlphaFoldDB" id="A0A0R1H7A5"/>
<gene>
    <name evidence="1" type="ORF">FC07_GL002476</name>
</gene>
<accession>A0A0R1H7A5</accession>
<proteinExistence type="predicted"/>
<keyword evidence="2" id="KW-1185">Reference proteome</keyword>
<sequence length="63" mass="7215">MNFVTTCVFILNTPQNRALFLFKVIILHLSYKYNPFIKNISISASIAKKKRLASLPNGLNQFI</sequence>
<organism evidence="1 2">
    <name type="scientific">Loigolactobacillus bifermentans DSM 20003</name>
    <dbReference type="NCBI Taxonomy" id="1423726"/>
    <lineage>
        <taxon>Bacteria</taxon>
        <taxon>Bacillati</taxon>
        <taxon>Bacillota</taxon>
        <taxon>Bacilli</taxon>
        <taxon>Lactobacillales</taxon>
        <taxon>Lactobacillaceae</taxon>
        <taxon>Loigolactobacillus</taxon>
    </lineage>
</organism>
<protein>
    <submittedName>
        <fullName evidence="1">Uncharacterized protein</fullName>
    </submittedName>
</protein>
<evidence type="ECO:0000313" key="1">
    <source>
        <dbReference type="EMBL" id="KRK39506.1"/>
    </source>
</evidence>
<comment type="caution">
    <text evidence="1">The sequence shown here is derived from an EMBL/GenBank/DDBJ whole genome shotgun (WGS) entry which is preliminary data.</text>
</comment>
<dbReference type="EMBL" id="AZDA01000043">
    <property type="protein sequence ID" value="KRK39506.1"/>
    <property type="molecule type" value="Genomic_DNA"/>
</dbReference>